<dbReference type="GeneID" id="14308687"/>
<dbReference type="GO" id="GO:0005524">
    <property type="term" value="F:ATP binding"/>
    <property type="evidence" value="ECO:0007669"/>
    <property type="project" value="UniProtKB-UniRule"/>
</dbReference>
<comment type="function">
    <text evidence="8">Catalyzes the transfer of the AMP portion of ATP to flavin mononucleotide (FMN) to produce flavin adenine dinucleotide (FAD) coenzyme.</text>
</comment>
<dbReference type="PANTHER" id="PTHR43793">
    <property type="entry name" value="FAD SYNTHASE"/>
    <property type="match status" value="1"/>
</dbReference>
<keyword evidence="7 8" id="KW-0067">ATP-binding</keyword>
<evidence type="ECO:0000259" key="9">
    <source>
        <dbReference type="Pfam" id="PF01467"/>
    </source>
</evidence>
<evidence type="ECO:0000256" key="3">
    <source>
        <dbReference type="ARBA" id="ARBA00022679"/>
    </source>
</evidence>
<keyword evidence="5 8" id="KW-0547">Nucleotide-binding</keyword>
<evidence type="ECO:0000256" key="4">
    <source>
        <dbReference type="ARBA" id="ARBA00022695"/>
    </source>
</evidence>
<dbReference type="InterPro" id="IPR004821">
    <property type="entry name" value="Cyt_trans-like"/>
</dbReference>
<dbReference type="RefSeq" id="WP_015286845.1">
    <property type="nucleotide sequence ID" value="NC_019943.1"/>
</dbReference>
<keyword evidence="4 8" id="KW-0548">Nucleotidyltransferase</keyword>
<comment type="similarity">
    <text evidence="8">Belongs to the archaeal FAD synthase family.</text>
</comment>
<sequence length="152" mass="17563">MTGRRIVATGTFDILHPGHLYYLKESKKLGDELWVIVARDSNVKHKPRPVIPEEHRLAMVAALKPVDHAILGDKIDMFRPIEEIRPEIITIGFNQLFNEQKLEDQLRARSIASRIVRIGKYADGDLCSSRLVVQRILDKRCHDLHHPEHKDH</sequence>
<dbReference type="STRING" id="593750.Metfor_2903"/>
<feature type="binding site" evidence="8">
    <location>
        <position position="94"/>
    </location>
    <ligand>
        <name>ATP</name>
        <dbReference type="ChEBI" id="CHEBI:30616"/>
    </ligand>
</feature>
<dbReference type="NCBIfam" id="TIGR00125">
    <property type="entry name" value="cyt_tran_rel"/>
    <property type="match status" value="1"/>
</dbReference>
<comment type="subunit">
    <text evidence="8">Homodimer.</text>
</comment>
<dbReference type="SUPFAM" id="SSF52374">
    <property type="entry name" value="Nucleotidylyl transferase"/>
    <property type="match status" value="1"/>
</dbReference>
<dbReference type="Proteomes" id="UP000010824">
    <property type="component" value="Chromosome"/>
</dbReference>
<dbReference type="InterPro" id="IPR014729">
    <property type="entry name" value="Rossmann-like_a/b/a_fold"/>
</dbReference>
<evidence type="ECO:0000256" key="2">
    <source>
        <dbReference type="ARBA" id="ARBA00022643"/>
    </source>
</evidence>
<dbReference type="AlphaFoldDB" id="L0HKN1"/>
<keyword evidence="1 8" id="KW-0285">Flavoprotein</keyword>
<protein>
    <recommendedName>
        <fullName evidence="8">FAD synthase</fullName>
        <ecNumber evidence="8">2.7.7.2</ecNumber>
    </recommendedName>
    <alternativeName>
        <fullName evidence="8">FMN adenylyltransferase</fullName>
    </alternativeName>
    <alternativeName>
        <fullName evidence="8">Flavin adenine dinucleotide synthase</fullName>
    </alternativeName>
</protein>
<comment type="catalytic activity">
    <reaction evidence="8">
        <text>FMN + ATP + H(+) = FAD + diphosphate</text>
        <dbReference type="Rhea" id="RHEA:17237"/>
        <dbReference type="ChEBI" id="CHEBI:15378"/>
        <dbReference type="ChEBI" id="CHEBI:30616"/>
        <dbReference type="ChEBI" id="CHEBI:33019"/>
        <dbReference type="ChEBI" id="CHEBI:57692"/>
        <dbReference type="ChEBI" id="CHEBI:58210"/>
        <dbReference type="EC" id="2.7.7.2"/>
    </reaction>
</comment>
<evidence type="ECO:0000256" key="7">
    <source>
        <dbReference type="ARBA" id="ARBA00022840"/>
    </source>
</evidence>
<evidence type="ECO:0000256" key="5">
    <source>
        <dbReference type="ARBA" id="ARBA00022741"/>
    </source>
</evidence>
<dbReference type="FunCoup" id="L0HKN1">
    <property type="interactions" value="9"/>
</dbReference>
<feature type="binding site" evidence="8">
    <location>
        <position position="121"/>
    </location>
    <ligand>
        <name>ATP</name>
        <dbReference type="ChEBI" id="CHEBI:30616"/>
    </ligand>
</feature>
<reference evidence="11" key="1">
    <citation type="submission" date="2011-12" db="EMBL/GenBank/DDBJ databases">
        <title>Complete sequence of Methanoregula formicicum SMSP.</title>
        <authorList>
            <person name="Lucas S."/>
            <person name="Han J."/>
            <person name="Lapidus A."/>
            <person name="Cheng J.-F."/>
            <person name="Goodwin L."/>
            <person name="Pitluck S."/>
            <person name="Peters L."/>
            <person name="Ovchinnikova G."/>
            <person name="Teshima H."/>
            <person name="Detter J.C."/>
            <person name="Han C."/>
            <person name="Tapia R."/>
            <person name="Land M."/>
            <person name="Hauser L."/>
            <person name="Kyrpides N."/>
            <person name="Ivanova N."/>
            <person name="Pagani I."/>
            <person name="Imachi H."/>
            <person name="Tamaki H."/>
            <person name="Sekiguchi Y."/>
            <person name="Kamagata Y."/>
            <person name="Cadillo-Quiroz H."/>
            <person name="Zinder S."/>
            <person name="Liu W.-T."/>
            <person name="Woyke T."/>
        </authorList>
    </citation>
    <scope>NUCLEOTIDE SEQUENCE [LARGE SCALE GENOMIC DNA]</scope>
    <source>
        <strain evidence="11">DSM 22288 / NBRC 105244 / SMSP</strain>
    </source>
</reference>
<feature type="binding site" evidence="8">
    <location>
        <begin position="16"/>
        <end position="19"/>
    </location>
    <ligand>
        <name>ATP</name>
        <dbReference type="ChEBI" id="CHEBI:30616"/>
    </ligand>
</feature>
<dbReference type="HOGENOM" id="CLU_034585_2_1_2"/>
<dbReference type="Pfam" id="PF01467">
    <property type="entry name" value="CTP_transf_like"/>
    <property type="match status" value="1"/>
</dbReference>
<dbReference type="GO" id="GO:0046444">
    <property type="term" value="P:FMN metabolic process"/>
    <property type="evidence" value="ECO:0007669"/>
    <property type="project" value="UniProtKB-UniRule"/>
</dbReference>
<dbReference type="OrthoDB" id="1912at2157"/>
<dbReference type="GO" id="GO:0003919">
    <property type="term" value="F:FMN adenylyltransferase activity"/>
    <property type="evidence" value="ECO:0007669"/>
    <property type="project" value="UniProtKB-UniRule"/>
</dbReference>
<evidence type="ECO:0000256" key="1">
    <source>
        <dbReference type="ARBA" id="ARBA00022630"/>
    </source>
</evidence>
<accession>L0HKN1</accession>
<evidence type="ECO:0000313" key="11">
    <source>
        <dbReference type="Proteomes" id="UP000010824"/>
    </source>
</evidence>
<reference evidence="10 11" key="2">
    <citation type="journal article" date="2014" name="Genome Announc.">
        <title>Complete Genome Sequence of Methanoregula formicica SMSPT, a Mesophilic Hydrogenotrophic Methanogen Isolated from a Methanogenic Upflow Anaerobic Sludge Blanket Reactor.</title>
        <authorList>
            <person name="Yamamoto K."/>
            <person name="Tamaki H."/>
            <person name="Cadillo-Quiroz H."/>
            <person name="Imachi H."/>
            <person name="Kyrpides N."/>
            <person name="Woyke T."/>
            <person name="Goodwin L."/>
            <person name="Zinder S.H."/>
            <person name="Kamagata Y."/>
            <person name="Liu W.T."/>
        </authorList>
    </citation>
    <scope>NUCLEOTIDE SEQUENCE [LARGE SCALE GENOMIC DNA]</scope>
    <source>
        <strain evidence="11">DSM 22288 / NBRC 105244 / SMSP</strain>
    </source>
</reference>
<feature type="domain" description="Cytidyltransferase-like" evidence="9">
    <location>
        <begin position="8"/>
        <end position="135"/>
    </location>
</feature>
<evidence type="ECO:0000313" key="10">
    <source>
        <dbReference type="EMBL" id="AGB03883.1"/>
    </source>
</evidence>
<dbReference type="InParanoid" id="L0HKN1"/>
<keyword evidence="11" id="KW-1185">Reference proteome</keyword>
<evidence type="ECO:0000256" key="6">
    <source>
        <dbReference type="ARBA" id="ARBA00022827"/>
    </source>
</evidence>
<comment type="pathway">
    <text evidence="8">Cofactor biosynthesis; FAD biosynthesis; FAD from FMN: step 1/1.</text>
</comment>
<organism evidence="10 11">
    <name type="scientific">Methanoregula formicica (strain DSM 22288 / NBRC 105244 / SMSP)</name>
    <dbReference type="NCBI Taxonomy" id="593750"/>
    <lineage>
        <taxon>Archaea</taxon>
        <taxon>Methanobacteriati</taxon>
        <taxon>Methanobacteriota</taxon>
        <taxon>Stenosarchaea group</taxon>
        <taxon>Methanomicrobia</taxon>
        <taxon>Methanomicrobiales</taxon>
        <taxon>Methanoregulaceae</taxon>
        <taxon>Methanoregula</taxon>
    </lineage>
</organism>
<dbReference type="eggNOG" id="arCOG01222">
    <property type="taxonomic scope" value="Archaea"/>
</dbReference>
<keyword evidence="3 8" id="KW-0808">Transferase</keyword>
<proteinExistence type="inferred from homology"/>
<keyword evidence="2 8" id="KW-0288">FMN</keyword>
<dbReference type="Gene3D" id="3.40.50.620">
    <property type="entry name" value="HUPs"/>
    <property type="match status" value="1"/>
</dbReference>
<feature type="binding site" evidence="8">
    <location>
        <begin position="11"/>
        <end position="12"/>
    </location>
    <ligand>
        <name>ATP</name>
        <dbReference type="ChEBI" id="CHEBI:30616"/>
    </ligand>
</feature>
<dbReference type="PANTHER" id="PTHR43793:SF1">
    <property type="entry name" value="FAD SYNTHASE"/>
    <property type="match status" value="1"/>
</dbReference>
<dbReference type="UniPathway" id="UPA00277">
    <property type="reaction ID" value="UER00407"/>
</dbReference>
<dbReference type="EMBL" id="CP003167">
    <property type="protein sequence ID" value="AGB03883.1"/>
    <property type="molecule type" value="Genomic_DNA"/>
</dbReference>
<dbReference type="EC" id="2.7.7.2" evidence="8"/>
<dbReference type="HAMAP" id="MF_02115">
    <property type="entry name" value="FAD_synth_arch"/>
    <property type="match status" value="1"/>
</dbReference>
<dbReference type="KEGG" id="mfo:Metfor_2903"/>
<dbReference type="GO" id="GO:0006747">
    <property type="term" value="P:FAD biosynthetic process"/>
    <property type="evidence" value="ECO:0007669"/>
    <property type="project" value="UniProtKB-UniRule"/>
</dbReference>
<dbReference type="InterPro" id="IPR024902">
    <property type="entry name" value="FAD_synth_RibL"/>
</dbReference>
<comment type="cofactor">
    <cofactor evidence="8">
        <name>a divalent metal cation</name>
        <dbReference type="ChEBI" id="CHEBI:60240"/>
    </cofactor>
</comment>
<keyword evidence="6 8" id="KW-0274">FAD</keyword>
<dbReference type="InterPro" id="IPR050385">
    <property type="entry name" value="Archaeal_FAD_synthase"/>
</dbReference>
<gene>
    <name evidence="8" type="primary">ribL</name>
    <name evidence="10" type="ordered locus">Metfor_2903</name>
</gene>
<name>L0HKN1_METFS</name>
<evidence type="ECO:0000256" key="8">
    <source>
        <dbReference type="HAMAP-Rule" id="MF_02115"/>
    </source>
</evidence>